<evidence type="ECO:0000256" key="7">
    <source>
        <dbReference type="SAM" id="SignalP"/>
    </source>
</evidence>
<dbReference type="PANTHER" id="PTHR33491">
    <property type="entry name" value="OSJNBA0016N04.9 PROTEIN"/>
    <property type="match status" value="1"/>
</dbReference>
<evidence type="ECO:0000256" key="2">
    <source>
        <dbReference type="ARBA" id="ARBA00022527"/>
    </source>
</evidence>
<keyword evidence="3" id="KW-0808">Transferase</keyword>
<feature type="domain" description="Wall-associated receptor kinase" evidence="8">
    <location>
        <begin position="147"/>
        <end position="222"/>
    </location>
</feature>
<sequence>MGWVHRLLLVAVTCWLREGGAPTVAGDPAHACGGMPVPYPFGLKRKRAVLDYCWGDIPIRKISVEDSTMVVSQPELYDCYDKDGNSTNSSSDLFIDLTSFPPYILSDTRNNLVVLGCDTYALMTDKGGMFWSGCISYCNNTVDLAKETTCSSLGCCQASIPKGLKMLRIRISSFDEHASVWQFNPCGVAFVGDRKSFNISNRTLPTTKNLGKRTDLVLDWMIGWDVTCEQAMLNRSSYACSNNTYCNNYTDGPGYRCFCKAGYKGNPYNLLHGCQGN</sequence>
<feature type="signal peptide" evidence="7">
    <location>
        <begin position="1"/>
        <end position="19"/>
    </location>
</feature>
<accession>A0A8T0CRK0</accession>
<keyword evidence="6" id="KW-0325">Glycoprotein</keyword>
<dbReference type="OrthoDB" id="4062651at2759"/>
<evidence type="ECO:0000256" key="5">
    <source>
        <dbReference type="ARBA" id="ARBA00023157"/>
    </source>
</evidence>
<evidence type="ECO:0000256" key="6">
    <source>
        <dbReference type="ARBA" id="ARBA00023180"/>
    </source>
</evidence>
<dbReference type="EMBL" id="MU089697">
    <property type="protein sequence ID" value="KAF7849824.1"/>
    <property type="molecule type" value="Genomic_DNA"/>
</dbReference>
<keyword evidence="5" id="KW-1015">Disulfide bond</keyword>
<dbReference type="AlphaFoldDB" id="A0A8T0CRK0"/>
<keyword evidence="4" id="KW-0418">Kinase</keyword>
<name>A0A8T0CRK0_CORYI</name>
<comment type="subcellular location">
    <subcellularLocation>
        <location evidence="1">Membrane</location>
        <topology evidence="1">Single-pass type I membrane protein</topology>
    </subcellularLocation>
</comment>
<evidence type="ECO:0000259" key="8">
    <source>
        <dbReference type="Pfam" id="PF08488"/>
    </source>
</evidence>
<dbReference type="InterPro" id="IPR013695">
    <property type="entry name" value="WAK"/>
</dbReference>
<feature type="chain" id="PRO_5035894756" description="Wall-associated receptor kinase domain-containing protein" evidence="7">
    <location>
        <begin position="20"/>
        <end position="277"/>
    </location>
</feature>
<evidence type="ECO:0000313" key="10">
    <source>
        <dbReference type="Proteomes" id="UP000806378"/>
    </source>
</evidence>
<keyword evidence="2" id="KW-0723">Serine/threonine-protein kinase</keyword>
<dbReference type="Proteomes" id="UP000806378">
    <property type="component" value="Unassembled WGS sequence"/>
</dbReference>
<dbReference type="Pfam" id="PF08488">
    <property type="entry name" value="WAK"/>
    <property type="match status" value="1"/>
</dbReference>
<reference evidence="9" key="1">
    <citation type="submission" date="2020-05" db="EMBL/GenBank/DDBJ databases">
        <title>WGS assembly of Corymbia citriodora subspecies variegata.</title>
        <authorList>
            <person name="Barry K."/>
            <person name="Hundley H."/>
            <person name="Shu S."/>
            <person name="Jenkins J."/>
            <person name="Grimwood J."/>
            <person name="Baten A."/>
        </authorList>
    </citation>
    <scope>NUCLEOTIDE SEQUENCE</scope>
    <source>
        <strain evidence="9">CV2-018</strain>
    </source>
</reference>
<comment type="caution">
    <text evidence="9">The sequence shown here is derived from an EMBL/GenBank/DDBJ whole genome shotgun (WGS) entry which is preliminary data.</text>
</comment>
<dbReference type="GO" id="GO:0016020">
    <property type="term" value="C:membrane"/>
    <property type="evidence" value="ECO:0007669"/>
    <property type="project" value="UniProtKB-SubCell"/>
</dbReference>
<organism evidence="9 10">
    <name type="scientific">Corymbia citriodora subsp. variegata</name>
    <dbReference type="NCBI Taxonomy" id="360336"/>
    <lineage>
        <taxon>Eukaryota</taxon>
        <taxon>Viridiplantae</taxon>
        <taxon>Streptophyta</taxon>
        <taxon>Embryophyta</taxon>
        <taxon>Tracheophyta</taxon>
        <taxon>Spermatophyta</taxon>
        <taxon>Magnoliopsida</taxon>
        <taxon>eudicotyledons</taxon>
        <taxon>Gunneridae</taxon>
        <taxon>Pentapetalae</taxon>
        <taxon>rosids</taxon>
        <taxon>malvids</taxon>
        <taxon>Myrtales</taxon>
        <taxon>Myrtaceae</taxon>
        <taxon>Myrtoideae</taxon>
        <taxon>Eucalypteae</taxon>
        <taxon>Corymbia</taxon>
    </lineage>
</organism>
<keyword evidence="10" id="KW-1185">Reference proteome</keyword>
<evidence type="ECO:0000256" key="1">
    <source>
        <dbReference type="ARBA" id="ARBA00004479"/>
    </source>
</evidence>
<keyword evidence="7" id="KW-0732">Signal</keyword>
<protein>
    <recommendedName>
        <fullName evidence="8">Wall-associated receptor kinase domain-containing protein</fullName>
    </recommendedName>
</protein>
<dbReference type="GO" id="GO:0004674">
    <property type="term" value="F:protein serine/threonine kinase activity"/>
    <property type="evidence" value="ECO:0007669"/>
    <property type="project" value="UniProtKB-KW"/>
</dbReference>
<gene>
    <name evidence="9" type="ORF">BT93_L0246</name>
</gene>
<evidence type="ECO:0000256" key="3">
    <source>
        <dbReference type="ARBA" id="ARBA00022679"/>
    </source>
</evidence>
<proteinExistence type="predicted"/>
<evidence type="ECO:0000256" key="4">
    <source>
        <dbReference type="ARBA" id="ARBA00022777"/>
    </source>
</evidence>
<dbReference type="Gramene" id="rna-gnl|WGS:JABURB|Cocit.L0246.1">
    <property type="protein sequence ID" value="cds-KAF7849824.1"/>
    <property type="gene ID" value="gene-BT93_L0246"/>
</dbReference>
<evidence type="ECO:0000313" key="9">
    <source>
        <dbReference type="EMBL" id="KAF7849824.1"/>
    </source>
</evidence>